<feature type="region of interest" description="Disordered" evidence="1">
    <location>
        <begin position="1"/>
        <end position="27"/>
    </location>
</feature>
<organism evidence="2 3">
    <name type="scientific">Streptomyces daqingensis</name>
    <dbReference type="NCBI Taxonomy" id="1472640"/>
    <lineage>
        <taxon>Bacteria</taxon>
        <taxon>Bacillati</taxon>
        <taxon>Actinomycetota</taxon>
        <taxon>Actinomycetes</taxon>
        <taxon>Kitasatosporales</taxon>
        <taxon>Streptomycetaceae</taxon>
        <taxon>Streptomyces</taxon>
    </lineage>
</organism>
<sequence>MSHRIGRMSLKYRRRRRPGRPQLPEKRDFAARIQSDLALEDLPDEDFCEDLTETLDMYVLGSKPRCEEAEYLELMEDAIERIARGH</sequence>
<reference evidence="3" key="1">
    <citation type="journal article" date="2019" name="Int. J. Syst. Evol. Microbiol.">
        <title>The Global Catalogue of Microorganisms (GCM) 10K type strain sequencing project: providing services to taxonomists for standard genome sequencing and annotation.</title>
        <authorList>
            <consortium name="The Broad Institute Genomics Platform"/>
            <consortium name="The Broad Institute Genome Sequencing Center for Infectious Disease"/>
            <person name="Wu L."/>
            <person name="Ma J."/>
        </authorList>
    </citation>
    <scope>NUCLEOTIDE SEQUENCE [LARGE SCALE GENOMIC DNA]</scope>
    <source>
        <strain evidence="3">CGMCC 4.7178</strain>
    </source>
</reference>
<keyword evidence="3" id="KW-1185">Reference proteome</keyword>
<dbReference type="EMBL" id="BMMP01000017">
    <property type="protein sequence ID" value="GGO55672.1"/>
    <property type="molecule type" value="Genomic_DNA"/>
</dbReference>
<protein>
    <submittedName>
        <fullName evidence="2">Uncharacterized protein</fullName>
    </submittedName>
</protein>
<evidence type="ECO:0000313" key="3">
    <source>
        <dbReference type="Proteomes" id="UP000631535"/>
    </source>
</evidence>
<evidence type="ECO:0000256" key="1">
    <source>
        <dbReference type="SAM" id="MobiDB-lite"/>
    </source>
</evidence>
<gene>
    <name evidence="2" type="ORF">GCM10012287_47490</name>
</gene>
<evidence type="ECO:0000313" key="2">
    <source>
        <dbReference type="EMBL" id="GGO55672.1"/>
    </source>
</evidence>
<name>A0ABQ2MN65_9ACTN</name>
<proteinExistence type="predicted"/>
<accession>A0ABQ2MN65</accession>
<comment type="caution">
    <text evidence="2">The sequence shown here is derived from an EMBL/GenBank/DDBJ whole genome shotgun (WGS) entry which is preliminary data.</text>
</comment>
<dbReference type="RefSeq" id="WP_189039260.1">
    <property type="nucleotide sequence ID" value="NZ_BMMP01000017.1"/>
</dbReference>
<dbReference type="Proteomes" id="UP000631535">
    <property type="component" value="Unassembled WGS sequence"/>
</dbReference>
<feature type="compositionally biased region" description="Basic residues" evidence="1">
    <location>
        <begin position="1"/>
        <end position="19"/>
    </location>
</feature>